<dbReference type="RefSeq" id="WP_240256928.1">
    <property type="nucleotide sequence ID" value="NZ_JAKTTI010000031.1"/>
</dbReference>
<dbReference type="EMBL" id="JAKTTI010000031">
    <property type="protein sequence ID" value="MCH1627011.1"/>
    <property type="molecule type" value="Genomic_DNA"/>
</dbReference>
<dbReference type="CDD" id="cd06262">
    <property type="entry name" value="metallo-hydrolase-like_MBL-fold"/>
    <property type="match status" value="1"/>
</dbReference>
<dbReference type="Gene3D" id="3.60.15.10">
    <property type="entry name" value="Ribonuclease Z/Hydroxyacylglutathione hydrolase-like"/>
    <property type="match status" value="1"/>
</dbReference>
<name>A0AAW5EC27_9BACI</name>
<protein>
    <submittedName>
        <fullName evidence="2">MBL fold metallo-hydrolase</fullName>
    </submittedName>
</protein>
<dbReference type="InterPro" id="IPR050855">
    <property type="entry name" value="NDM-1-like"/>
</dbReference>
<dbReference type="Proteomes" id="UP001431131">
    <property type="component" value="Unassembled WGS sequence"/>
</dbReference>
<proteinExistence type="predicted"/>
<reference evidence="2" key="1">
    <citation type="submission" date="2022-02" db="EMBL/GenBank/DDBJ databases">
        <title>Fredinandcohnia quinoae sp. nov. isolated from Chenopodium quinoa seeds.</title>
        <authorList>
            <person name="Saati-Santamaria Z."/>
            <person name="Flores-Felix J.D."/>
            <person name="Igual J.M."/>
            <person name="Velazquez E."/>
            <person name="Garcia-Fraile P."/>
            <person name="Martinez-Molina E."/>
        </authorList>
    </citation>
    <scope>NUCLEOTIDE SEQUENCE</scope>
    <source>
        <strain evidence="2">SECRCQ15</strain>
    </source>
</reference>
<feature type="domain" description="Metallo-beta-lactamase" evidence="1">
    <location>
        <begin position="40"/>
        <end position="228"/>
    </location>
</feature>
<sequence length="316" mass="36063">MNEYSLIILIEGLILKEVSKLKSIGPLIIVEGPNNSKVPFSRSLYIDCSDKVLIDSGADPMALTSIDKEYGIELIINTHYHPDHTGHNYLFKNATKWINPIEFETTRTIDGVAKANGIHQEWGSKGVEMWRKTLPQEWITNLEEISGTYNYEIDYTFGDVKVVFLHIPGHTEGLSCPYFPDLGVAFVGDYDMTSFGPWYNGSDGDIEDFIKSGERLLSLDVHTYITGHQKGIFSKQDFKQAMDNFLAIIEKRDEVIEQYARQGLSFEELSNIGIFYPKNALKEPIFNTWERCGIRKHLYRLGLTVHETNKMATYQS</sequence>
<dbReference type="Pfam" id="PF00753">
    <property type="entry name" value="Lactamase_B"/>
    <property type="match status" value="2"/>
</dbReference>
<dbReference type="SUPFAM" id="SSF56281">
    <property type="entry name" value="Metallo-hydrolase/oxidoreductase"/>
    <property type="match status" value="1"/>
</dbReference>
<organism evidence="2 3">
    <name type="scientific">Fredinandcohnia quinoae</name>
    <dbReference type="NCBI Taxonomy" id="2918902"/>
    <lineage>
        <taxon>Bacteria</taxon>
        <taxon>Bacillati</taxon>
        <taxon>Bacillota</taxon>
        <taxon>Bacilli</taxon>
        <taxon>Bacillales</taxon>
        <taxon>Bacillaceae</taxon>
        <taxon>Fredinandcohnia</taxon>
    </lineage>
</organism>
<evidence type="ECO:0000313" key="2">
    <source>
        <dbReference type="EMBL" id="MCH1627011.1"/>
    </source>
</evidence>
<dbReference type="InterPro" id="IPR036866">
    <property type="entry name" value="RibonucZ/Hydroxyglut_hydro"/>
</dbReference>
<dbReference type="InterPro" id="IPR001279">
    <property type="entry name" value="Metallo-B-lactamas"/>
</dbReference>
<dbReference type="AlphaFoldDB" id="A0AAW5EC27"/>
<comment type="caution">
    <text evidence="2">The sequence shown here is derived from an EMBL/GenBank/DDBJ whole genome shotgun (WGS) entry which is preliminary data.</text>
</comment>
<evidence type="ECO:0000259" key="1">
    <source>
        <dbReference type="SMART" id="SM00849"/>
    </source>
</evidence>
<dbReference type="SMART" id="SM00849">
    <property type="entry name" value="Lactamase_B"/>
    <property type="match status" value="1"/>
</dbReference>
<evidence type="ECO:0000313" key="3">
    <source>
        <dbReference type="Proteomes" id="UP001431131"/>
    </source>
</evidence>
<gene>
    <name evidence="2" type="ORF">MJG50_16880</name>
</gene>
<accession>A0AAW5EC27</accession>
<keyword evidence="3" id="KW-1185">Reference proteome</keyword>
<dbReference type="PANTHER" id="PTHR42951">
    <property type="entry name" value="METALLO-BETA-LACTAMASE DOMAIN-CONTAINING"/>
    <property type="match status" value="1"/>
</dbReference>